<protein>
    <submittedName>
        <fullName evidence="11">Mucin 4, cell surface associated</fullName>
    </submittedName>
</protein>
<dbReference type="AlphaFoldDB" id="A0A452EHY5"/>
<evidence type="ECO:0000256" key="5">
    <source>
        <dbReference type="ARBA" id="ARBA00023157"/>
    </source>
</evidence>
<dbReference type="Bgee" id="ENSCHIG00000013663">
    <property type="expression patterns" value="Expressed in fallopian tube and 8 other cell types or tissues"/>
</dbReference>
<accession>A0A452EHY5</accession>
<dbReference type="InterPro" id="IPR005533">
    <property type="entry name" value="AMOP_dom"/>
</dbReference>
<dbReference type="InterPro" id="IPR001846">
    <property type="entry name" value="VWF_type-D"/>
</dbReference>
<keyword evidence="5" id="KW-1015">Disulfide bond</keyword>
<dbReference type="SMART" id="SM00539">
    <property type="entry name" value="NIDO"/>
    <property type="match status" value="1"/>
</dbReference>
<gene>
    <name evidence="11" type="primary">MUC4</name>
</gene>
<comment type="subcellular location">
    <subcellularLocation>
        <location evidence="1">Membrane</location>
    </subcellularLocation>
</comment>
<evidence type="ECO:0000256" key="3">
    <source>
        <dbReference type="ARBA" id="ARBA00022989"/>
    </source>
</evidence>
<dbReference type="PROSITE" id="PS50856">
    <property type="entry name" value="AMOP"/>
    <property type="match status" value="1"/>
</dbReference>
<dbReference type="PROSITE" id="PS51233">
    <property type="entry name" value="VWFD"/>
    <property type="match status" value="1"/>
</dbReference>
<feature type="compositionally biased region" description="Low complexity" evidence="6">
    <location>
        <begin position="28"/>
        <end position="54"/>
    </location>
</feature>
<reference evidence="11 12" key="1">
    <citation type="submission" date="2016-04" db="EMBL/GenBank/DDBJ databases">
        <title>Polished mammalian reference genomes with single-molecule sequencing and chromosome conformation capture applied to the Capra hircus genome.</title>
        <authorList>
            <person name="Bickhart D.M."/>
            <person name="Koren S."/>
            <person name="Rosen B."/>
            <person name="Hastie A."/>
            <person name="Liachko I."/>
            <person name="Sullivan S.T."/>
            <person name="Burton J."/>
            <person name="Sayre B.L."/>
            <person name="Huson H.J."/>
            <person name="Lee J."/>
            <person name="Lam E."/>
            <person name="Kelley C.M."/>
            <person name="Hutchison J.L."/>
            <person name="Zhou Y."/>
            <person name="Sun J."/>
            <person name="Crisa A."/>
            <person name="Schwartz J.C."/>
            <person name="Hammond J.A."/>
            <person name="Schroeder S.G."/>
            <person name="Liu G.E."/>
            <person name="Dunham M."/>
            <person name="Shendure J."/>
            <person name="Sonstegard T.S."/>
            <person name="Phillippy A.M."/>
            <person name="Van Tassell C.P."/>
            <person name="Smith T.P."/>
        </authorList>
    </citation>
    <scope>NUCLEOTIDE SEQUENCE [LARGE SCALE GENOMIC DNA]</scope>
</reference>
<dbReference type="SMART" id="SM00216">
    <property type="entry name" value="VWD"/>
    <property type="match status" value="1"/>
</dbReference>
<dbReference type="GeneTree" id="ENSGT00730000110943"/>
<feature type="domain" description="AMOP" evidence="8">
    <location>
        <begin position="280"/>
        <end position="389"/>
    </location>
</feature>
<organism evidence="11 12">
    <name type="scientific">Capra hircus</name>
    <name type="common">Goat</name>
    <dbReference type="NCBI Taxonomy" id="9925"/>
    <lineage>
        <taxon>Eukaryota</taxon>
        <taxon>Metazoa</taxon>
        <taxon>Chordata</taxon>
        <taxon>Craniata</taxon>
        <taxon>Vertebrata</taxon>
        <taxon>Euteleostomi</taxon>
        <taxon>Mammalia</taxon>
        <taxon>Eutheria</taxon>
        <taxon>Laurasiatheria</taxon>
        <taxon>Artiodactyla</taxon>
        <taxon>Ruminantia</taxon>
        <taxon>Pecora</taxon>
        <taxon>Bovidae</taxon>
        <taxon>Caprinae</taxon>
        <taxon>Capra</taxon>
    </lineage>
</organism>
<dbReference type="Ensembl" id="ENSCHIT00000019430.1">
    <property type="protein sequence ID" value="ENSCHIP00000011640.1"/>
    <property type="gene ID" value="ENSCHIG00000013663.1"/>
</dbReference>
<dbReference type="OMA" id="CEWLAIS"/>
<dbReference type="PANTHER" id="PTHR13802">
    <property type="entry name" value="MUCIN 4-RELATED"/>
    <property type="match status" value="1"/>
</dbReference>
<evidence type="ECO:0000256" key="4">
    <source>
        <dbReference type="ARBA" id="ARBA00023136"/>
    </source>
</evidence>
<evidence type="ECO:0000256" key="7">
    <source>
        <dbReference type="SAM" id="Phobius"/>
    </source>
</evidence>
<evidence type="ECO:0000313" key="12">
    <source>
        <dbReference type="Proteomes" id="UP000291000"/>
    </source>
</evidence>
<dbReference type="STRING" id="9925.ENSCHIP00000011640"/>
<dbReference type="Proteomes" id="UP000291000">
    <property type="component" value="Chromosome 1"/>
</dbReference>
<proteinExistence type="predicted"/>
<feature type="domain" description="VWFD" evidence="10">
    <location>
        <begin position="394"/>
        <end position="600"/>
    </location>
</feature>
<evidence type="ECO:0000313" key="11">
    <source>
        <dbReference type="Ensembl" id="ENSCHIP00000011640.1"/>
    </source>
</evidence>
<keyword evidence="2 7" id="KW-0812">Transmembrane</keyword>
<dbReference type="Pfam" id="PF00094">
    <property type="entry name" value="VWD"/>
    <property type="match status" value="1"/>
</dbReference>
<dbReference type="InterPro" id="IPR003886">
    <property type="entry name" value="NIDO_dom"/>
</dbReference>
<evidence type="ECO:0000256" key="2">
    <source>
        <dbReference type="ARBA" id="ARBA00022692"/>
    </source>
</evidence>
<evidence type="ECO:0000259" key="9">
    <source>
        <dbReference type="PROSITE" id="PS51220"/>
    </source>
</evidence>
<evidence type="ECO:0000256" key="6">
    <source>
        <dbReference type="SAM" id="MobiDB-lite"/>
    </source>
</evidence>
<dbReference type="GO" id="GO:0007160">
    <property type="term" value="P:cell-matrix adhesion"/>
    <property type="evidence" value="ECO:0007669"/>
    <property type="project" value="InterPro"/>
</dbReference>
<dbReference type="GO" id="GO:0016020">
    <property type="term" value="C:membrane"/>
    <property type="evidence" value="ECO:0007669"/>
    <property type="project" value="UniProtKB-SubCell"/>
</dbReference>
<keyword evidence="12" id="KW-1185">Reference proteome</keyword>
<keyword evidence="3 7" id="KW-1133">Transmembrane helix</keyword>
<evidence type="ECO:0000256" key="1">
    <source>
        <dbReference type="ARBA" id="ARBA00004370"/>
    </source>
</evidence>
<feature type="region of interest" description="Disordered" evidence="6">
    <location>
        <begin position="1"/>
        <end position="54"/>
    </location>
</feature>
<name>A0A452EHY5_CAPHI</name>
<dbReference type="EMBL" id="LWLT01000001">
    <property type="status" value="NOT_ANNOTATED_CDS"/>
    <property type="molecule type" value="Genomic_DNA"/>
</dbReference>
<reference evidence="11" key="2">
    <citation type="submission" date="2025-08" db="UniProtKB">
        <authorList>
            <consortium name="Ensembl"/>
        </authorList>
    </citation>
    <scope>IDENTIFICATION</scope>
</reference>
<dbReference type="SMART" id="SM00723">
    <property type="entry name" value="AMOP"/>
    <property type="match status" value="1"/>
</dbReference>
<dbReference type="PANTHER" id="PTHR13802:SF52">
    <property type="entry name" value="MUCIN-4"/>
    <property type="match status" value="1"/>
</dbReference>
<dbReference type="InterPro" id="IPR051495">
    <property type="entry name" value="Epithelial_Barrier/Signaling"/>
</dbReference>
<dbReference type="PROSITE" id="PS51220">
    <property type="entry name" value="NIDO"/>
    <property type="match status" value="1"/>
</dbReference>
<sequence length="1083" mass="120781">DPLQSSFPACPGKTTASQRADCRGSRASLPSATPQTLTTSTAGTSTGTRSTAASVPANPGKGVLLFPYGPSAGDQEFVRRSVDFTSPLFKPQIGFLLGSLLWNSLYMNNGQIVFPKSDYQIFSYLNPPLRGFSSWDSVAMVAPFWDDADFSSSRGTIFYQEYETLYDDYNTLVQKVESSINMLTKTRNYKVTIGVEWTTILSMDGSRSYALFLYQSGGMQWNVSGRPGNPVLMGFSSGDGYFKNSQLTSHPVWEKYRPDQFLDSNSGLRGLQIYKLHREKKPDYRLRCLQWLKRQLQWPSWGWNQISCPCSWIQGVLDLRFQFSRGSRQLCSFSSWHGGVCCCYGPWGELLQGWRVQSPWQLDQELELQNWCCHFNSKPSFCALYQLRQPPTPPPPWMVGDPHITTLDGVNYTFNGLGDFLLVWTQDRNSFLLQGRTAQTHSANATNFIGFAAEYRSSSLHPITVQWLLKPNNTIHVQLNNQSIAFETNGEDTKDQEIFSSSGVIMTHYGSTVSASFDGAGAVAVSVLAISHILHTSCSLSKGYQSHTEGLRGFWNGNPDDDFRMPNGSTIPKRSSEEMIFHYGMTWKINGTSLFDDQCVFDVLATRSEKLGKDTRKVREYPALNPTSLLCVSDWYPPSIKGPDVIKAYMGQTTVVNYTSNAKDITFTLRENCTEFKLFENGTLLWTPKLLEPFTLEILASSDQGSLSSALKPRTVVCECKAESQCLYNQTSWVSNSSLEVTTFFCWGVSFSQYWEENSLAAHCGKGCEACPPNLTGDGPHCACELEARPWQESCPEEYCYNNGLCSVSHTLGCQPVCTCPSAFTDARCFPAGNNFTPTVHQGLPLRNIQLSLTEDENASQADVNASVAYRLKNLELWTFLWNRQVDETKPSIAPASGSRLHHWNIISEFQYRPEGPVIDFLNNRLLAAAVKVFLAPRSGGPRNNVAFHSISRKNVHSVMALNVSMLATCLQCNGYKDYRLVYSPQGGFTCVSPCSQGYCKHGGQCQHLPDGPRSSCVPSIYTPWGKCCEQLSVKLGAFFGILFGTLGAILLLRVAVFVILRFRGSWARFSYPLDSEKILPTL</sequence>
<evidence type="ECO:0000259" key="8">
    <source>
        <dbReference type="PROSITE" id="PS50856"/>
    </source>
</evidence>
<feature type="domain" description="NIDO" evidence="9">
    <location>
        <begin position="143"/>
        <end position="279"/>
    </location>
</feature>
<reference evidence="11" key="3">
    <citation type="submission" date="2025-09" db="UniProtKB">
        <authorList>
            <consortium name="Ensembl"/>
        </authorList>
    </citation>
    <scope>IDENTIFICATION</scope>
</reference>
<dbReference type="GO" id="GO:0005176">
    <property type="term" value="F:ErbB-2 class receptor binding"/>
    <property type="evidence" value="ECO:0007669"/>
    <property type="project" value="TreeGrafter"/>
</dbReference>
<feature type="transmembrane region" description="Helical" evidence="7">
    <location>
        <begin position="1036"/>
        <end position="1061"/>
    </location>
</feature>
<keyword evidence="4 7" id="KW-0472">Membrane</keyword>
<evidence type="ECO:0000259" key="10">
    <source>
        <dbReference type="PROSITE" id="PS51233"/>
    </source>
</evidence>
<dbReference type="Pfam" id="PF06119">
    <property type="entry name" value="NIDO"/>
    <property type="match status" value="1"/>
</dbReference>